<evidence type="ECO:0000313" key="2">
    <source>
        <dbReference type="Proteomes" id="UP000267524"/>
    </source>
</evidence>
<dbReference type="Proteomes" id="UP000267524">
    <property type="component" value="Unassembled WGS sequence"/>
</dbReference>
<accession>A0A3M7LGG0</accession>
<proteinExistence type="predicted"/>
<sequence length="88" mass="10920">MLNYNFFNKNKKMSIKKYTCQVLYYEKTAYYNSVESAEKLSKFLEANRDWKYMNVYDVDKTKQNRCGTYLRRIYSQKYLMQKENEKEK</sequence>
<dbReference type="EMBL" id="QWIV01000003">
    <property type="protein sequence ID" value="RMZ61269.1"/>
    <property type="molecule type" value="Genomic_DNA"/>
</dbReference>
<reference evidence="1 2" key="1">
    <citation type="submission" date="2018-08" db="EMBL/GenBank/DDBJ databases">
        <title>Chryseobacterium nematophagum: a novel matrix digesting pathogen of nematodes.</title>
        <authorList>
            <person name="Page A."/>
            <person name="Roberts M."/>
            <person name="Felix M.-A."/>
            <person name="Weir W."/>
        </authorList>
    </citation>
    <scope>NUCLEOTIDE SEQUENCE [LARGE SCALE GENOMIC DNA]</scope>
    <source>
        <strain evidence="1 2">JUb275</strain>
    </source>
</reference>
<gene>
    <name evidence="1" type="ORF">D1632_00210</name>
</gene>
<keyword evidence="2" id="KW-1185">Reference proteome</keyword>
<organism evidence="1 2">
    <name type="scientific">Chryseobacterium nematophagum</name>
    <dbReference type="NCBI Taxonomy" id="2305228"/>
    <lineage>
        <taxon>Bacteria</taxon>
        <taxon>Pseudomonadati</taxon>
        <taxon>Bacteroidota</taxon>
        <taxon>Flavobacteriia</taxon>
        <taxon>Flavobacteriales</taxon>
        <taxon>Weeksellaceae</taxon>
        <taxon>Chryseobacterium group</taxon>
        <taxon>Chryseobacterium</taxon>
    </lineage>
</organism>
<dbReference type="AlphaFoldDB" id="A0A3M7LGG0"/>
<comment type="caution">
    <text evidence="1">The sequence shown here is derived from an EMBL/GenBank/DDBJ whole genome shotgun (WGS) entry which is preliminary data.</text>
</comment>
<evidence type="ECO:0000313" key="1">
    <source>
        <dbReference type="EMBL" id="RMZ61269.1"/>
    </source>
</evidence>
<name>A0A3M7LGG0_9FLAO</name>
<protein>
    <submittedName>
        <fullName evidence="1">Uncharacterized protein</fullName>
    </submittedName>
</protein>